<reference evidence="10 11" key="1">
    <citation type="submission" date="2024-03" db="EMBL/GenBank/DDBJ databases">
        <title>Complete genome sequence of the green alga Chloropicon roscoffensis RCC1871.</title>
        <authorList>
            <person name="Lemieux C."/>
            <person name="Pombert J.-F."/>
            <person name="Otis C."/>
            <person name="Turmel M."/>
        </authorList>
    </citation>
    <scope>NUCLEOTIDE SEQUENCE [LARGE SCALE GENOMIC DNA]</scope>
    <source>
        <strain evidence="10 11">RCC1871</strain>
    </source>
</reference>
<evidence type="ECO:0000256" key="4">
    <source>
        <dbReference type="ARBA" id="ARBA00050198"/>
    </source>
</evidence>
<dbReference type="Pfam" id="PF02348">
    <property type="entry name" value="CTP_transf_3"/>
    <property type="match status" value="1"/>
</dbReference>
<proteinExistence type="inferred from homology"/>
<dbReference type="SUPFAM" id="SSF53448">
    <property type="entry name" value="Nucleotide-diphospho-sugar transferases"/>
    <property type="match status" value="1"/>
</dbReference>
<accession>A0AAX4P4K5</accession>
<comment type="subcellular location">
    <subcellularLocation>
        <location evidence="1">Membrane</location>
    </subcellularLocation>
</comment>
<feature type="chain" id="PRO_5043388288" description="3-deoxy-manno-octulosonate cytidylyltransferase" evidence="9">
    <location>
        <begin position="16"/>
        <end position="286"/>
    </location>
</feature>
<feature type="signal peptide" evidence="9">
    <location>
        <begin position="1"/>
        <end position="15"/>
    </location>
</feature>
<evidence type="ECO:0000256" key="1">
    <source>
        <dbReference type="ARBA" id="ARBA00004370"/>
    </source>
</evidence>
<dbReference type="PANTHER" id="PTHR42866">
    <property type="entry name" value="3-DEOXY-MANNO-OCTULOSONATE CYTIDYLYLTRANSFERASE"/>
    <property type="match status" value="1"/>
</dbReference>
<dbReference type="GO" id="GO:0044281">
    <property type="term" value="P:small molecule metabolic process"/>
    <property type="evidence" value="ECO:0007669"/>
    <property type="project" value="UniProtKB-ARBA"/>
</dbReference>
<dbReference type="PANTHER" id="PTHR42866:SF2">
    <property type="entry name" value="3-DEOXY-MANNO-OCTULOSONATE CYTIDYLYLTRANSFERASE, MITOCHONDRIAL"/>
    <property type="match status" value="1"/>
</dbReference>
<keyword evidence="11" id="KW-1185">Reference proteome</keyword>
<organism evidence="10 11">
    <name type="scientific">Chloropicon roscoffensis</name>
    <dbReference type="NCBI Taxonomy" id="1461544"/>
    <lineage>
        <taxon>Eukaryota</taxon>
        <taxon>Viridiplantae</taxon>
        <taxon>Chlorophyta</taxon>
        <taxon>Chloropicophyceae</taxon>
        <taxon>Chloropicales</taxon>
        <taxon>Chloropicaceae</taxon>
        <taxon>Chloropicon</taxon>
    </lineage>
</organism>
<dbReference type="FunFam" id="3.90.550.10:FF:000011">
    <property type="entry name" value="3-deoxy-manno-octulosonate cytidylyltransferase"/>
    <property type="match status" value="1"/>
</dbReference>
<name>A0AAX4P4K5_9CHLO</name>
<dbReference type="NCBIfam" id="NF003952">
    <property type="entry name" value="PRK05450.1-5"/>
    <property type="match status" value="1"/>
</dbReference>
<gene>
    <name evidence="10" type="ORF">HKI87_03g25120</name>
</gene>
<keyword evidence="9" id="KW-0732">Signal</keyword>
<protein>
    <recommendedName>
        <fullName evidence="7">3-deoxy-manno-octulosonate cytidylyltransferase</fullName>
        <ecNumber evidence="7">2.7.7.38</ecNumber>
    </recommendedName>
    <alternativeName>
        <fullName evidence="8">CMP-2-keto-3-deoxyoctulosonic acid synthase</fullName>
    </alternativeName>
</protein>
<comment type="catalytic activity">
    <reaction evidence="4">
        <text>3-deoxy-alpha-D-manno-oct-2-ulosonate + CTP = CMP-3-deoxy-beta-D-manno-octulosonate + diphosphate</text>
        <dbReference type="Rhea" id="RHEA:23448"/>
        <dbReference type="ChEBI" id="CHEBI:33019"/>
        <dbReference type="ChEBI" id="CHEBI:37563"/>
        <dbReference type="ChEBI" id="CHEBI:85986"/>
        <dbReference type="ChEBI" id="CHEBI:85987"/>
        <dbReference type="EC" id="2.7.7.38"/>
    </reaction>
</comment>
<evidence type="ECO:0000313" key="11">
    <source>
        <dbReference type="Proteomes" id="UP001472866"/>
    </source>
</evidence>
<sequence>MKVLLTALVSSAATAAFFLKDKIFSGQGKKKRTKVIGVIPARYASTRFPGKPLVPILGKPMIVRTYEQAKKAKQLDRVVVATDDERIASVCREHGAEIVMTSVDCPNGTERCNEAVSKLKESYDIVVNIQGDEPLIEPEIIDEVAETLKKSPDAVYSTPCTPLKHEEVELRGRVKCITDQHGYAIYFSRGVIPHNKKGEVKAFPAPFQDKPYNLHLGLQCYTRDFLKIYGGLPATPLMLMEDLEQLKVIEHGYKIKVIMVDHCAHGVDEPEDVPLIEAKIKELGLE</sequence>
<evidence type="ECO:0000313" key="10">
    <source>
        <dbReference type="EMBL" id="WZN60978.1"/>
    </source>
</evidence>
<dbReference type="AlphaFoldDB" id="A0AAX4P4K5"/>
<evidence type="ECO:0000256" key="3">
    <source>
        <dbReference type="ARBA" id="ARBA00022695"/>
    </source>
</evidence>
<dbReference type="EC" id="2.7.7.38" evidence="7"/>
<dbReference type="HAMAP" id="MF_00057">
    <property type="entry name" value="KdsB"/>
    <property type="match status" value="1"/>
</dbReference>
<evidence type="ECO:0000256" key="8">
    <source>
        <dbReference type="ARBA" id="ARBA00082857"/>
    </source>
</evidence>
<dbReference type="GO" id="GO:0005829">
    <property type="term" value="C:cytosol"/>
    <property type="evidence" value="ECO:0007669"/>
    <property type="project" value="TreeGrafter"/>
</dbReference>
<comment type="pathway">
    <text evidence="5">Nucleotide-sugar biosynthesis; CMP-3-deoxy-D-manno-octulosonate biosynthesis; CMP-3-deoxy-D-manno-octulosonate from 3-deoxy-D-manno-octulosonate and CTP: step 1/1.</text>
</comment>
<keyword evidence="2" id="KW-0808">Transferase</keyword>
<dbReference type="EMBL" id="CP151503">
    <property type="protein sequence ID" value="WZN60978.1"/>
    <property type="molecule type" value="Genomic_DNA"/>
</dbReference>
<dbReference type="Proteomes" id="UP001472866">
    <property type="component" value="Chromosome 03"/>
</dbReference>
<dbReference type="InterPro" id="IPR029044">
    <property type="entry name" value="Nucleotide-diphossugar_trans"/>
</dbReference>
<dbReference type="GO" id="GO:0008690">
    <property type="term" value="F:3-deoxy-manno-octulosonate cytidylyltransferase activity"/>
    <property type="evidence" value="ECO:0007669"/>
    <property type="project" value="UniProtKB-EC"/>
</dbReference>
<evidence type="ECO:0000256" key="7">
    <source>
        <dbReference type="ARBA" id="ARBA00066873"/>
    </source>
</evidence>
<dbReference type="NCBIfam" id="NF003950">
    <property type="entry name" value="PRK05450.1-3"/>
    <property type="match status" value="1"/>
</dbReference>
<keyword evidence="3 10" id="KW-0548">Nucleotidyltransferase</keyword>
<dbReference type="NCBIfam" id="TIGR00466">
    <property type="entry name" value="kdsB"/>
    <property type="match status" value="1"/>
</dbReference>
<dbReference type="InterPro" id="IPR004528">
    <property type="entry name" value="KdsB"/>
</dbReference>
<evidence type="ECO:0000256" key="2">
    <source>
        <dbReference type="ARBA" id="ARBA00022679"/>
    </source>
</evidence>
<evidence type="ECO:0000256" key="9">
    <source>
        <dbReference type="SAM" id="SignalP"/>
    </source>
</evidence>
<evidence type="ECO:0000256" key="6">
    <source>
        <dbReference type="ARBA" id="ARBA00060845"/>
    </source>
</evidence>
<dbReference type="Gene3D" id="3.90.550.10">
    <property type="entry name" value="Spore Coat Polysaccharide Biosynthesis Protein SpsA, Chain A"/>
    <property type="match status" value="1"/>
</dbReference>
<dbReference type="InterPro" id="IPR003329">
    <property type="entry name" value="Cytidylyl_trans"/>
</dbReference>
<dbReference type="CDD" id="cd02517">
    <property type="entry name" value="CMP-KDO-Synthetase"/>
    <property type="match status" value="1"/>
</dbReference>
<evidence type="ECO:0000256" key="5">
    <source>
        <dbReference type="ARBA" id="ARBA00060624"/>
    </source>
</evidence>
<comment type="similarity">
    <text evidence="6">Belongs to the KdsB family.</text>
</comment>
<dbReference type="GO" id="GO:1901137">
    <property type="term" value="P:carbohydrate derivative biosynthetic process"/>
    <property type="evidence" value="ECO:0007669"/>
    <property type="project" value="UniProtKB-ARBA"/>
</dbReference>
<dbReference type="GO" id="GO:0016020">
    <property type="term" value="C:membrane"/>
    <property type="evidence" value="ECO:0007669"/>
    <property type="project" value="UniProtKB-SubCell"/>
</dbReference>